<dbReference type="PANTHER" id="PTHR42844">
    <property type="entry name" value="DIHYDRONEOPTERIN ALDOLASE 1-RELATED"/>
    <property type="match status" value="1"/>
</dbReference>
<evidence type="ECO:0000256" key="3">
    <source>
        <dbReference type="ARBA" id="ARBA00005708"/>
    </source>
</evidence>
<dbReference type="Pfam" id="PF02152">
    <property type="entry name" value="FolB"/>
    <property type="match status" value="1"/>
</dbReference>
<dbReference type="GO" id="GO:0004150">
    <property type="term" value="F:dihydroneopterin aldolase activity"/>
    <property type="evidence" value="ECO:0007669"/>
    <property type="project" value="UniProtKB-UniRule"/>
</dbReference>
<dbReference type="RefSeq" id="WP_023926267.1">
    <property type="nucleotide sequence ID" value="NZ_KI669424.1"/>
</dbReference>
<keyword evidence="4 6" id="KW-0289">Folate biosynthesis</keyword>
<feature type="domain" description="Dihydroneopterin aldolase/epimerase" evidence="7">
    <location>
        <begin position="8"/>
        <end position="120"/>
    </location>
</feature>
<protein>
    <recommendedName>
        <fullName evidence="6">7,8-dihydroneopterin aldolase</fullName>
        <ecNumber evidence="6">4.1.2.25</ecNumber>
    </recommendedName>
</protein>
<dbReference type="EC" id="4.1.2.25" evidence="6"/>
<dbReference type="GO" id="GO:0005737">
    <property type="term" value="C:cytoplasm"/>
    <property type="evidence" value="ECO:0007669"/>
    <property type="project" value="TreeGrafter"/>
</dbReference>
<dbReference type="EMBL" id="AZJH01000035">
    <property type="protein sequence ID" value="ETD27009.1"/>
    <property type="molecule type" value="Genomic_DNA"/>
</dbReference>
<dbReference type="GO" id="GO:0046656">
    <property type="term" value="P:folic acid biosynthetic process"/>
    <property type="evidence" value="ECO:0007669"/>
    <property type="project" value="UniProtKB-UniRule"/>
</dbReference>
<dbReference type="CDD" id="cd00534">
    <property type="entry name" value="DHNA_DHNTPE"/>
    <property type="match status" value="1"/>
</dbReference>
<reference evidence="8 9" key="1">
    <citation type="submission" date="2013-10" db="EMBL/GenBank/DDBJ databases">
        <title>The Genome Sequence of Prevotella nigrescens CC14M.</title>
        <authorList>
            <consortium name="The Broad Institute Genomics Platform"/>
            <person name="Earl A."/>
            <person name="Allen-Vercoe E."/>
            <person name="Daigneault M."/>
            <person name="Young S.K."/>
            <person name="Zeng Q."/>
            <person name="Gargeya S."/>
            <person name="Fitzgerald M."/>
            <person name="Abouelleil A."/>
            <person name="Alvarado L."/>
            <person name="Chapman S.B."/>
            <person name="Gainer-Dewar J."/>
            <person name="Goldberg J."/>
            <person name="Griggs A."/>
            <person name="Gujja S."/>
            <person name="Hansen M."/>
            <person name="Howarth C."/>
            <person name="Imamovic A."/>
            <person name="Ireland A."/>
            <person name="Larimer J."/>
            <person name="McCowan C."/>
            <person name="Murphy C."/>
            <person name="Pearson M."/>
            <person name="Poon T.W."/>
            <person name="Priest M."/>
            <person name="Roberts A."/>
            <person name="Saif S."/>
            <person name="Shea T."/>
            <person name="Sykes S."/>
            <person name="Wortman J."/>
            <person name="Nusbaum C."/>
            <person name="Birren B."/>
        </authorList>
    </citation>
    <scope>NUCLEOTIDE SEQUENCE [LARGE SCALE GENOMIC DNA]</scope>
    <source>
        <strain evidence="8 9">CC14M</strain>
    </source>
</reference>
<evidence type="ECO:0000259" key="7">
    <source>
        <dbReference type="SMART" id="SM00905"/>
    </source>
</evidence>
<sequence>MKLESSYIYIKGVRFRAYIGVSELERKVGNDYVADLRLRYSIEKAMTTDNVNDTISYADVYNIVEETILQPAKLLEHAAYRIAEAIMKAFPDIEAIDLDLTKLNPPMGADCSGAGVELHLINEKNQALA</sequence>
<dbReference type="SMART" id="SM00905">
    <property type="entry name" value="FolB"/>
    <property type="match status" value="1"/>
</dbReference>
<comment type="caution">
    <text evidence="8">The sequence shown here is derived from an EMBL/GenBank/DDBJ whole genome shotgun (WGS) entry which is preliminary data.</text>
</comment>
<dbReference type="AlphaFoldDB" id="V8CI42"/>
<dbReference type="InterPro" id="IPR006157">
    <property type="entry name" value="FolB_dom"/>
</dbReference>
<comment type="catalytic activity">
    <reaction evidence="1 6">
        <text>7,8-dihydroneopterin = 6-hydroxymethyl-7,8-dihydropterin + glycolaldehyde</text>
        <dbReference type="Rhea" id="RHEA:10540"/>
        <dbReference type="ChEBI" id="CHEBI:17001"/>
        <dbReference type="ChEBI" id="CHEBI:17071"/>
        <dbReference type="ChEBI" id="CHEBI:44841"/>
        <dbReference type="EC" id="4.1.2.25"/>
    </reaction>
</comment>
<keyword evidence="5 6" id="KW-0456">Lyase</keyword>
<evidence type="ECO:0000256" key="1">
    <source>
        <dbReference type="ARBA" id="ARBA00001353"/>
    </source>
</evidence>
<accession>V8CI42</accession>
<keyword evidence="9" id="KW-1185">Reference proteome</keyword>
<dbReference type="OrthoDB" id="9803748at2"/>
<evidence type="ECO:0000256" key="2">
    <source>
        <dbReference type="ARBA" id="ARBA00005013"/>
    </source>
</evidence>
<name>V8CI42_9BACT</name>
<comment type="function">
    <text evidence="6">Catalyzes the conversion of 7,8-dihydroneopterin to 6-hydroxymethyl-7,8-dihydropterin.</text>
</comment>
<dbReference type="UniPathway" id="UPA00077">
    <property type="reaction ID" value="UER00154"/>
</dbReference>
<evidence type="ECO:0000256" key="6">
    <source>
        <dbReference type="RuleBase" id="RU362079"/>
    </source>
</evidence>
<dbReference type="PATRIC" id="fig|1073366.3.peg.2209"/>
<proteinExistence type="inferred from homology"/>
<dbReference type="GO" id="GO:0046654">
    <property type="term" value="P:tetrahydrofolate biosynthetic process"/>
    <property type="evidence" value="ECO:0007669"/>
    <property type="project" value="UniProtKB-UniRule"/>
</dbReference>
<evidence type="ECO:0000256" key="5">
    <source>
        <dbReference type="ARBA" id="ARBA00023239"/>
    </source>
</evidence>
<dbReference type="HOGENOM" id="CLU_112632_1_2_10"/>
<dbReference type="Proteomes" id="UP000018727">
    <property type="component" value="Unassembled WGS sequence"/>
</dbReference>
<comment type="similarity">
    <text evidence="3 6">Belongs to the DHNA family.</text>
</comment>
<dbReference type="NCBIfam" id="TIGR00526">
    <property type="entry name" value="folB_dom"/>
    <property type="match status" value="1"/>
</dbReference>
<evidence type="ECO:0000256" key="4">
    <source>
        <dbReference type="ARBA" id="ARBA00022909"/>
    </source>
</evidence>
<dbReference type="SUPFAM" id="SSF55620">
    <property type="entry name" value="Tetrahydrobiopterin biosynthesis enzymes-like"/>
    <property type="match status" value="1"/>
</dbReference>
<dbReference type="Gene3D" id="3.30.1130.10">
    <property type="match status" value="1"/>
</dbReference>
<dbReference type="NCBIfam" id="TIGR00525">
    <property type="entry name" value="folB"/>
    <property type="match status" value="1"/>
</dbReference>
<dbReference type="PANTHER" id="PTHR42844:SF1">
    <property type="entry name" value="DIHYDRONEOPTERIN ALDOLASE 1-RELATED"/>
    <property type="match status" value="1"/>
</dbReference>
<organism evidence="8 9">
    <name type="scientific">Prevotella nigrescens CC14M</name>
    <dbReference type="NCBI Taxonomy" id="1073366"/>
    <lineage>
        <taxon>Bacteria</taxon>
        <taxon>Pseudomonadati</taxon>
        <taxon>Bacteroidota</taxon>
        <taxon>Bacteroidia</taxon>
        <taxon>Bacteroidales</taxon>
        <taxon>Prevotellaceae</taxon>
        <taxon>Prevotella</taxon>
    </lineage>
</organism>
<evidence type="ECO:0000313" key="9">
    <source>
        <dbReference type="Proteomes" id="UP000018727"/>
    </source>
</evidence>
<evidence type="ECO:0000313" key="8">
    <source>
        <dbReference type="EMBL" id="ETD27009.1"/>
    </source>
</evidence>
<dbReference type="InterPro" id="IPR043133">
    <property type="entry name" value="GTP-CH-I_C/QueF"/>
</dbReference>
<dbReference type="InterPro" id="IPR006156">
    <property type="entry name" value="Dihydroneopterin_aldolase"/>
</dbReference>
<gene>
    <name evidence="8" type="ORF">HMPREF1173_02158</name>
</gene>
<comment type="pathway">
    <text evidence="2 6">Cofactor biosynthesis; tetrahydrofolate biosynthesis; 2-amino-4-hydroxy-6-hydroxymethyl-7,8-dihydropteridine diphosphate from 7,8-dihydroneopterin triphosphate: step 3/4.</text>
</comment>